<gene>
    <name evidence="2" type="ORF">PVAND_001487</name>
</gene>
<evidence type="ECO:0000256" key="1">
    <source>
        <dbReference type="SAM" id="MobiDB-lite"/>
    </source>
</evidence>
<organism evidence="2 3">
    <name type="scientific">Polypedilum vanderplanki</name>
    <name type="common">Sleeping chironomid midge</name>
    <dbReference type="NCBI Taxonomy" id="319348"/>
    <lineage>
        <taxon>Eukaryota</taxon>
        <taxon>Metazoa</taxon>
        <taxon>Ecdysozoa</taxon>
        <taxon>Arthropoda</taxon>
        <taxon>Hexapoda</taxon>
        <taxon>Insecta</taxon>
        <taxon>Pterygota</taxon>
        <taxon>Neoptera</taxon>
        <taxon>Endopterygota</taxon>
        <taxon>Diptera</taxon>
        <taxon>Nematocera</taxon>
        <taxon>Chironomoidea</taxon>
        <taxon>Chironomidae</taxon>
        <taxon>Chironominae</taxon>
        <taxon>Polypedilum</taxon>
        <taxon>Polypedilum</taxon>
    </lineage>
</organism>
<evidence type="ECO:0000313" key="3">
    <source>
        <dbReference type="Proteomes" id="UP001107558"/>
    </source>
</evidence>
<evidence type="ECO:0000313" key="2">
    <source>
        <dbReference type="EMBL" id="KAG5671282.1"/>
    </source>
</evidence>
<dbReference type="Proteomes" id="UP001107558">
    <property type="component" value="Chromosome 3"/>
</dbReference>
<keyword evidence="3" id="KW-1185">Reference proteome</keyword>
<dbReference type="OrthoDB" id="10055569at2759"/>
<sequence length="1003" mass="116088">MEFFRKIEKEIGCTFKEYMKHALILIDFDDEAAFNGLKNQSFEDFTYELGECIKKISSGEFPASEECRKEAAEHLKRTLSNDGKYLLPIGIKSKFATLMNLNEHKKVIANEEAHLKYSEAQILVWQNRLTDEYKERMNKNDDIVINITKKNDELHAICPDCNTQISIIDKGRQNFHPTNFFFHLNRHKNNTSQLQEDEASNQNTVQHVSTSQILTSHRNENISSSREVVSRRKRPANPVQSISKRVNDESLTPLLNMLIANSNTTIQGYHGNRYKFELKELASYLYIRSGQNLYDFYHLNLKLPDLKSVQRHMSKELKKINESELRFDELLNYLDKNGYSKEVCIFEDATKIVEYVEYDSEKNLLTGAPSFLLGYFGTDNKFTNKNVTARTQHYFKELELRGIRLLATGSDGDNKFLMSQKLLINFGCFKAFGKLLLAGDIYSKHLSIQDPLHICKKITNTFFAHPLRVGRYHVTRNHLVILIRQFDKKDHFLVQSDLNINDKMNYQRIYKIINPKIIELLKNIEDSQGTIAILELIQNIMISYINENVSIQDRLYYAIYGNSYEGLELNLITLIKLIKDSKAHNIHLMSSQVCEAFFRLVRSYSSVESTIVNCTMKSFASRAHKIEYEEKVMYELGDKYEFPKLLKRLRKEEILEVILNQNEMECIIERATSAALEKASLLGIKCDSIDLNDFLKSVKTNDTIFETSSDHEDDEDILIDINESGVEFEDQNEIDSLISFQNISFSNRQSNGSLVEIVSNGNLGFLTKNQLVWMLQNNKIRVSTDKNARFLTSKPTNMSTFSQTSEMAWTSNVISKGDIILMKHNSENIFGTVLDICFTLVKRNKEKDITFLKDFVDMNSDDIECIKVLLSPVKHIAIKWPEIENELVVNEYQNLLIALANAKLNVTALPKDVQEDGEYIMTELRENLDECRNQLLNDHNLLEYKKCVHQKLDISDDRIWDLIELLSNDTSRENDDDDDSGSMKLFDFKFLLLALSFMAFNLL</sequence>
<reference evidence="2" key="1">
    <citation type="submission" date="2021-03" db="EMBL/GenBank/DDBJ databases">
        <title>Chromosome level genome of the anhydrobiotic midge Polypedilum vanderplanki.</title>
        <authorList>
            <person name="Yoshida Y."/>
            <person name="Kikawada T."/>
            <person name="Gusev O."/>
        </authorList>
    </citation>
    <scope>NUCLEOTIDE SEQUENCE</scope>
    <source>
        <strain evidence="2">NIAS01</strain>
        <tissue evidence="2">Whole body or cell culture</tissue>
    </source>
</reference>
<accession>A0A9J6BNC3</accession>
<name>A0A9J6BNC3_POLVA</name>
<dbReference type="EMBL" id="JADBJN010000003">
    <property type="protein sequence ID" value="KAG5671282.1"/>
    <property type="molecule type" value="Genomic_DNA"/>
</dbReference>
<feature type="region of interest" description="Disordered" evidence="1">
    <location>
        <begin position="210"/>
        <end position="239"/>
    </location>
</feature>
<proteinExistence type="predicted"/>
<protein>
    <submittedName>
        <fullName evidence="2">Uncharacterized protein</fullName>
    </submittedName>
</protein>
<comment type="caution">
    <text evidence="2">The sequence shown here is derived from an EMBL/GenBank/DDBJ whole genome shotgun (WGS) entry which is preliminary data.</text>
</comment>
<dbReference type="AlphaFoldDB" id="A0A9J6BNC3"/>